<dbReference type="PANTHER" id="PTHR24305">
    <property type="entry name" value="CYTOCHROME P450"/>
    <property type="match status" value="1"/>
</dbReference>
<dbReference type="PANTHER" id="PTHR24305:SF166">
    <property type="entry name" value="CYTOCHROME P450 12A4, MITOCHONDRIAL-RELATED"/>
    <property type="match status" value="1"/>
</dbReference>
<accession>A0AAV5AQ28</accession>
<name>A0AAV5AQ28_9AGAM</name>
<sequence length="466" mass="52758">MRDLLPVIQPIANKLLEIFQSQIPQNGSTREINIYPWMIRAAMEYICQAGFGYTFNALEDENNEYVNAVRNLTPTAAKIILYRPFVPLAYRYLSPYWRNKLVDWMPQQGFRDMRRIAETIHDTGKKILAEKKAAFESNWDDGPAKPRAKGDLGERMRGRDLASIMLRASKSASEKDSLSEAEFLGQLNTILFAGFETTAISVARILHMLAIQPVYQKRLRSEIRITKQKYAEMSASNVDTGWEQVELPYDTLMSMPLLDAIVRETLRVFPPTTVLSRTVRKSTVLPLQFPVRAENGSRLSAIPLEENTNVIISILGANHNKDIWGEDASNWRPERWLNLAGEINELGKMDYTSFKTSIDGTTKQQEIRYPGVYGSMMTFLGGGRACMYANNGFKFSEMEAKQVLVTLLSSLHFSLTSALDEKGNVKVVRWRTDGIQKPVLCPPSGNDVTPQMPMDVRAVTADDFYD</sequence>
<comment type="pathway">
    <text evidence="2">Secondary metabolite biosynthesis.</text>
</comment>
<dbReference type="EMBL" id="BPWL01000010">
    <property type="protein sequence ID" value="GJJ14788.1"/>
    <property type="molecule type" value="Genomic_DNA"/>
</dbReference>
<proteinExistence type="inferred from homology"/>
<keyword evidence="5" id="KW-0479">Metal-binding</keyword>
<evidence type="ECO:0000256" key="2">
    <source>
        <dbReference type="ARBA" id="ARBA00005179"/>
    </source>
</evidence>
<dbReference type="InterPro" id="IPR001128">
    <property type="entry name" value="Cyt_P450"/>
</dbReference>
<evidence type="ECO:0008006" key="11">
    <source>
        <dbReference type="Google" id="ProtNLM"/>
    </source>
</evidence>
<dbReference type="GO" id="GO:0016705">
    <property type="term" value="F:oxidoreductase activity, acting on paired donors, with incorporation or reduction of molecular oxygen"/>
    <property type="evidence" value="ECO:0007669"/>
    <property type="project" value="InterPro"/>
</dbReference>
<protein>
    <recommendedName>
        <fullName evidence="11">Cytochrome P450</fullName>
    </recommendedName>
</protein>
<dbReference type="InterPro" id="IPR050121">
    <property type="entry name" value="Cytochrome_P450_monoxygenase"/>
</dbReference>
<dbReference type="GO" id="GO:0020037">
    <property type="term" value="F:heme binding"/>
    <property type="evidence" value="ECO:0007669"/>
    <property type="project" value="InterPro"/>
</dbReference>
<evidence type="ECO:0000256" key="3">
    <source>
        <dbReference type="ARBA" id="ARBA00010617"/>
    </source>
</evidence>
<evidence type="ECO:0000256" key="5">
    <source>
        <dbReference type="ARBA" id="ARBA00022723"/>
    </source>
</evidence>
<dbReference type="Pfam" id="PF00067">
    <property type="entry name" value="p450"/>
    <property type="match status" value="1"/>
</dbReference>
<keyword evidence="10" id="KW-1185">Reference proteome</keyword>
<dbReference type="Gene3D" id="1.10.630.10">
    <property type="entry name" value="Cytochrome P450"/>
    <property type="match status" value="1"/>
</dbReference>
<keyword evidence="6" id="KW-0560">Oxidoreductase</keyword>
<comment type="cofactor">
    <cofactor evidence="1">
        <name>heme</name>
        <dbReference type="ChEBI" id="CHEBI:30413"/>
    </cofactor>
</comment>
<evidence type="ECO:0000256" key="4">
    <source>
        <dbReference type="ARBA" id="ARBA00022617"/>
    </source>
</evidence>
<comment type="similarity">
    <text evidence="3">Belongs to the cytochrome P450 family.</text>
</comment>
<gene>
    <name evidence="9" type="ORF">Clacol_009056</name>
</gene>
<dbReference type="AlphaFoldDB" id="A0AAV5AQ28"/>
<dbReference type="Proteomes" id="UP001050691">
    <property type="component" value="Unassembled WGS sequence"/>
</dbReference>
<keyword evidence="7" id="KW-0408">Iron</keyword>
<keyword evidence="8" id="KW-0503">Monooxygenase</keyword>
<evidence type="ECO:0000313" key="10">
    <source>
        <dbReference type="Proteomes" id="UP001050691"/>
    </source>
</evidence>
<comment type="caution">
    <text evidence="9">The sequence shown here is derived from an EMBL/GenBank/DDBJ whole genome shotgun (WGS) entry which is preliminary data.</text>
</comment>
<evidence type="ECO:0000256" key="7">
    <source>
        <dbReference type="ARBA" id="ARBA00023004"/>
    </source>
</evidence>
<dbReference type="GO" id="GO:0004497">
    <property type="term" value="F:monooxygenase activity"/>
    <property type="evidence" value="ECO:0007669"/>
    <property type="project" value="UniProtKB-KW"/>
</dbReference>
<evidence type="ECO:0000256" key="6">
    <source>
        <dbReference type="ARBA" id="ARBA00023002"/>
    </source>
</evidence>
<dbReference type="GO" id="GO:0005506">
    <property type="term" value="F:iron ion binding"/>
    <property type="evidence" value="ECO:0007669"/>
    <property type="project" value="InterPro"/>
</dbReference>
<keyword evidence="4" id="KW-0349">Heme</keyword>
<reference evidence="9" key="1">
    <citation type="submission" date="2021-10" db="EMBL/GenBank/DDBJ databases">
        <title>De novo Genome Assembly of Clathrus columnatus (Basidiomycota, Fungi) Using Illumina and Nanopore Sequence Data.</title>
        <authorList>
            <person name="Ogiso-Tanaka E."/>
            <person name="Itagaki H."/>
            <person name="Hosoya T."/>
            <person name="Hosaka K."/>
        </authorList>
    </citation>
    <scope>NUCLEOTIDE SEQUENCE</scope>
    <source>
        <strain evidence="9">MO-923</strain>
    </source>
</reference>
<dbReference type="InterPro" id="IPR036396">
    <property type="entry name" value="Cyt_P450_sf"/>
</dbReference>
<evidence type="ECO:0000313" key="9">
    <source>
        <dbReference type="EMBL" id="GJJ14788.1"/>
    </source>
</evidence>
<evidence type="ECO:0000256" key="1">
    <source>
        <dbReference type="ARBA" id="ARBA00001971"/>
    </source>
</evidence>
<organism evidence="9 10">
    <name type="scientific">Clathrus columnatus</name>
    <dbReference type="NCBI Taxonomy" id="1419009"/>
    <lineage>
        <taxon>Eukaryota</taxon>
        <taxon>Fungi</taxon>
        <taxon>Dikarya</taxon>
        <taxon>Basidiomycota</taxon>
        <taxon>Agaricomycotina</taxon>
        <taxon>Agaricomycetes</taxon>
        <taxon>Phallomycetidae</taxon>
        <taxon>Phallales</taxon>
        <taxon>Clathraceae</taxon>
        <taxon>Clathrus</taxon>
    </lineage>
</organism>
<evidence type="ECO:0000256" key="8">
    <source>
        <dbReference type="ARBA" id="ARBA00023033"/>
    </source>
</evidence>
<dbReference type="SUPFAM" id="SSF48264">
    <property type="entry name" value="Cytochrome P450"/>
    <property type="match status" value="1"/>
</dbReference>